<evidence type="ECO:0000256" key="4">
    <source>
        <dbReference type="ARBA" id="ARBA00022694"/>
    </source>
</evidence>
<dbReference type="Proteomes" id="UP000816034">
    <property type="component" value="Unassembled WGS sequence"/>
</dbReference>
<evidence type="ECO:0000256" key="12">
    <source>
        <dbReference type="ARBA" id="ARBA00048934"/>
    </source>
</evidence>
<evidence type="ECO:0000313" key="17">
    <source>
        <dbReference type="EMBL" id="KAG2382445.1"/>
    </source>
</evidence>
<evidence type="ECO:0000256" key="6">
    <source>
        <dbReference type="ARBA" id="ARBA00023002"/>
    </source>
</evidence>
<comment type="cofactor">
    <cofactor evidence="1">
        <name>FMN</name>
        <dbReference type="ChEBI" id="CHEBI:58210"/>
    </cofactor>
</comment>
<dbReference type="CDD" id="cd02801">
    <property type="entry name" value="DUS_like_FMN"/>
    <property type="match status" value="1"/>
</dbReference>
<keyword evidence="7" id="KW-0520">NAD</keyword>
<dbReference type="SUPFAM" id="SSF51395">
    <property type="entry name" value="FMN-linked oxidoreductases"/>
    <property type="match status" value="1"/>
</dbReference>
<dbReference type="PROSITE" id="PS01136">
    <property type="entry name" value="UPF0034"/>
    <property type="match status" value="1"/>
</dbReference>
<dbReference type="GO" id="GO:0050660">
    <property type="term" value="F:flavin adenine dinucleotide binding"/>
    <property type="evidence" value="ECO:0007669"/>
    <property type="project" value="InterPro"/>
</dbReference>
<evidence type="ECO:0000256" key="8">
    <source>
        <dbReference type="ARBA" id="ARBA00038313"/>
    </source>
</evidence>
<feature type="region of interest" description="Disordered" evidence="14">
    <location>
        <begin position="341"/>
        <end position="376"/>
    </location>
</feature>
<accession>A0AA88GGZ3</accession>
<keyword evidence="6" id="KW-0560">Oxidoreductase</keyword>
<evidence type="ECO:0000256" key="14">
    <source>
        <dbReference type="SAM" id="MobiDB-lite"/>
    </source>
</evidence>
<keyword evidence="4" id="KW-0819">tRNA processing</keyword>
<dbReference type="PANTHER" id="PTHR11082:SF5">
    <property type="entry name" value="TRNA-DIHYDROURIDINE(16_17) SYNTHASE [NAD(P)(+)]-LIKE"/>
    <property type="match status" value="1"/>
</dbReference>
<reference evidence="16" key="2">
    <citation type="submission" date="2020-04" db="EMBL/GenBank/DDBJ databases">
        <authorList>
            <person name="Liechti N."/>
            <person name="Schuerch N."/>
            <person name="Bruggmann R."/>
            <person name="Wittwer M."/>
        </authorList>
    </citation>
    <scope>NUCLEOTIDE SEQUENCE</scope>
    <source>
        <strain evidence="16">ATCC 30569</strain>
    </source>
</reference>
<keyword evidence="2" id="KW-0285">Flavoprotein</keyword>
<evidence type="ECO:0000313" key="16">
    <source>
        <dbReference type="EMBL" id="KAG2377314.1"/>
    </source>
</evidence>
<evidence type="ECO:0000259" key="15">
    <source>
        <dbReference type="Pfam" id="PF01207"/>
    </source>
</evidence>
<dbReference type="Pfam" id="PF01207">
    <property type="entry name" value="Dus"/>
    <property type="match status" value="1"/>
</dbReference>
<dbReference type="EMBL" id="PYSW02000023">
    <property type="protein sequence ID" value="KAG2382445.1"/>
    <property type="molecule type" value="Genomic_DNA"/>
</dbReference>
<keyword evidence="3" id="KW-0288">FMN</keyword>
<dbReference type="RefSeq" id="XP_044548124.1">
    <property type="nucleotide sequence ID" value="XM_044694730.1"/>
</dbReference>
<gene>
    <name evidence="17" type="ORF">C9374_005025</name>
    <name evidence="16" type="ORF">C9374_009225</name>
</gene>
<dbReference type="EMBL" id="PYSW02000038">
    <property type="protein sequence ID" value="KAG2377314.1"/>
    <property type="molecule type" value="Genomic_DNA"/>
</dbReference>
<keyword evidence="5" id="KW-0521">NADP</keyword>
<comment type="catalytic activity">
    <reaction evidence="12">
        <text>5,6-dihydrouridine(16) in tRNA + NAD(+) = uridine(16) in tRNA + NADH + H(+)</text>
        <dbReference type="Rhea" id="RHEA:53380"/>
        <dbReference type="Rhea" id="RHEA-COMP:13543"/>
        <dbReference type="Rhea" id="RHEA-COMP:13544"/>
        <dbReference type="ChEBI" id="CHEBI:15378"/>
        <dbReference type="ChEBI" id="CHEBI:57540"/>
        <dbReference type="ChEBI" id="CHEBI:57945"/>
        <dbReference type="ChEBI" id="CHEBI:65315"/>
        <dbReference type="ChEBI" id="CHEBI:74443"/>
        <dbReference type="EC" id="1.3.1.88"/>
    </reaction>
    <physiologicalReaction direction="right-to-left" evidence="12">
        <dbReference type="Rhea" id="RHEA:53382"/>
    </physiologicalReaction>
</comment>
<evidence type="ECO:0000256" key="1">
    <source>
        <dbReference type="ARBA" id="ARBA00001917"/>
    </source>
</evidence>
<evidence type="ECO:0000256" key="13">
    <source>
        <dbReference type="ARBA" id="ARBA00049467"/>
    </source>
</evidence>
<evidence type="ECO:0000256" key="9">
    <source>
        <dbReference type="ARBA" id="ARBA00038890"/>
    </source>
</evidence>
<evidence type="ECO:0000256" key="10">
    <source>
        <dbReference type="ARBA" id="ARBA00047287"/>
    </source>
</evidence>
<comment type="catalytic activity">
    <reaction evidence="13">
        <text>5,6-dihydrouridine(17) in tRNA + NADP(+) = uridine(17) in tRNA + NADPH + H(+)</text>
        <dbReference type="Rhea" id="RHEA:53368"/>
        <dbReference type="Rhea" id="RHEA-COMP:13541"/>
        <dbReference type="Rhea" id="RHEA-COMP:13542"/>
        <dbReference type="ChEBI" id="CHEBI:15378"/>
        <dbReference type="ChEBI" id="CHEBI:57783"/>
        <dbReference type="ChEBI" id="CHEBI:58349"/>
        <dbReference type="ChEBI" id="CHEBI:65315"/>
        <dbReference type="ChEBI" id="CHEBI:74443"/>
        <dbReference type="EC" id="1.3.1.88"/>
    </reaction>
    <physiologicalReaction direction="right-to-left" evidence="13">
        <dbReference type="Rhea" id="RHEA:53370"/>
    </physiologicalReaction>
</comment>
<dbReference type="EC" id="1.3.1.88" evidence="9"/>
<evidence type="ECO:0000256" key="7">
    <source>
        <dbReference type="ARBA" id="ARBA00023027"/>
    </source>
</evidence>
<dbReference type="AlphaFoldDB" id="A0AA88GGZ3"/>
<evidence type="ECO:0000256" key="2">
    <source>
        <dbReference type="ARBA" id="ARBA00022630"/>
    </source>
</evidence>
<dbReference type="GeneID" id="68097480"/>
<organism evidence="16 18">
    <name type="scientific">Naegleria lovaniensis</name>
    <name type="common">Amoeba</name>
    <dbReference type="NCBI Taxonomy" id="51637"/>
    <lineage>
        <taxon>Eukaryota</taxon>
        <taxon>Discoba</taxon>
        <taxon>Heterolobosea</taxon>
        <taxon>Tetramitia</taxon>
        <taxon>Eutetramitia</taxon>
        <taxon>Vahlkampfiidae</taxon>
        <taxon>Naegleria</taxon>
    </lineage>
</organism>
<comment type="catalytic activity">
    <reaction evidence="11">
        <text>5,6-dihydrouridine(16) in tRNA + NADP(+) = uridine(16) in tRNA + NADPH + H(+)</text>
        <dbReference type="Rhea" id="RHEA:53376"/>
        <dbReference type="Rhea" id="RHEA-COMP:13543"/>
        <dbReference type="Rhea" id="RHEA-COMP:13544"/>
        <dbReference type="ChEBI" id="CHEBI:15378"/>
        <dbReference type="ChEBI" id="CHEBI:57783"/>
        <dbReference type="ChEBI" id="CHEBI:58349"/>
        <dbReference type="ChEBI" id="CHEBI:65315"/>
        <dbReference type="ChEBI" id="CHEBI:74443"/>
        <dbReference type="EC" id="1.3.1.88"/>
    </reaction>
    <physiologicalReaction direction="right-to-left" evidence="11">
        <dbReference type="Rhea" id="RHEA:53378"/>
    </physiologicalReaction>
</comment>
<dbReference type="InterPro" id="IPR013785">
    <property type="entry name" value="Aldolase_TIM"/>
</dbReference>
<evidence type="ECO:0000256" key="5">
    <source>
        <dbReference type="ARBA" id="ARBA00022857"/>
    </source>
</evidence>
<evidence type="ECO:0000256" key="11">
    <source>
        <dbReference type="ARBA" id="ARBA00047652"/>
    </source>
</evidence>
<dbReference type="GO" id="GO:0017150">
    <property type="term" value="F:tRNA dihydrouridine synthase activity"/>
    <property type="evidence" value="ECO:0007669"/>
    <property type="project" value="InterPro"/>
</dbReference>
<reference evidence="16 18" key="1">
    <citation type="journal article" date="2018" name="BMC Genomics">
        <title>The genome of Naegleria lovaniensis, the basis for a comparative approach to unravel pathogenicity factors of the human pathogenic amoeba N. fowleri.</title>
        <authorList>
            <person name="Liechti N."/>
            <person name="Schurch N."/>
            <person name="Bruggmann R."/>
            <person name="Wittwer M."/>
        </authorList>
    </citation>
    <scope>NUCLEOTIDE SEQUENCE [LARGE SCALE GENOMIC DNA]</scope>
    <source>
        <strain evidence="16 18">ATCC 30569</strain>
    </source>
</reference>
<comment type="catalytic activity">
    <reaction evidence="10">
        <text>5,6-dihydrouridine(17) in tRNA + NAD(+) = uridine(17) in tRNA + NADH + H(+)</text>
        <dbReference type="Rhea" id="RHEA:53372"/>
        <dbReference type="Rhea" id="RHEA-COMP:13541"/>
        <dbReference type="Rhea" id="RHEA-COMP:13542"/>
        <dbReference type="ChEBI" id="CHEBI:15378"/>
        <dbReference type="ChEBI" id="CHEBI:57540"/>
        <dbReference type="ChEBI" id="CHEBI:57945"/>
        <dbReference type="ChEBI" id="CHEBI:65315"/>
        <dbReference type="ChEBI" id="CHEBI:74443"/>
        <dbReference type="EC" id="1.3.1.88"/>
    </reaction>
    <physiologicalReaction direction="right-to-left" evidence="10">
        <dbReference type="Rhea" id="RHEA:53374"/>
    </physiologicalReaction>
</comment>
<sequence>MQKLGGYEFWKSIGSPKFVCAPMVDQSELPFRLLIKEYGVTLAYTPMLHGRYFQNDKKYRQRYFQFEPELEVPVFAQFCTHDPNIFVNCGKLAWEMSGGKIAAIDLNLGCPQRIAKRGRYGSFLMEDFDLVYSIINKAHLELPIPVTAKIRIFEDLQLTLQYVDTVVSAGAQVLCVHGRTRAQKGPFQNYADWNVIKAIREHVPQIPVIANGNIRTYQDVLDCLQYTGVDAVMSAEALLENPSLFNKGEHVHPLQVCDRYVDICKHHFPPDHNNIKRHLFRILDRSLGGAENNDLRIMLGKAKLWEHYRGFVDHIKEHQERLDFSNYIVDYEPSIRVVEDPENHPIIKNPKKNRQEDDVASDNGDNSCCEEEEDVE</sequence>
<dbReference type="InterPro" id="IPR018517">
    <property type="entry name" value="tRNA_hU_synthase_CS"/>
</dbReference>
<dbReference type="PANTHER" id="PTHR11082">
    <property type="entry name" value="TRNA-DIHYDROURIDINE SYNTHASE"/>
    <property type="match status" value="1"/>
</dbReference>
<proteinExistence type="inferred from homology"/>
<evidence type="ECO:0000313" key="18">
    <source>
        <dbReference type="Proteomes" id="UP000816034"/>
    </source>
</evidence>
<comment type="caution">
    <text evidence="16">The sequence shown here is derived from an EMBL/GenBank/DDBJ whole genome shotgun (WGS) entry which is preliminary data.</text>
</comment>
<dbReference type="Gene3D" id="3.20.20.70">
    <property type="entry name" value="Aldolase class I"/>
    <property type="match status" value="1"/>
</dbReference>
<comment type="similarity">
    <text evidence="8">Belongs to the Dus family. Dus1 subfamily.</text>
</comment>
<dbReference type="InterPro" id="IPR035587">
    <property type="entry name" value="DUS-like_FMN-bd"/>
</dbReference>
<protein>
    <recommendedName>
        <fullName evidence="9">tRNA-dihydrouridine(16/17) synthase [NAD(P)(+)]</fullName>
        <ecNumber evidence="9">1.3.1.88</ecNumber>
    </recommendedName>
</protein>
<keyword evidence="18" id="KW-1185">Reference proteome</keyword>
<feature type="domain" description="DUS-like FMN-binding" evidence="15">
    <location>
        <begin position="20"/>
        <end position="275"/>
    </location>
</feature>
<name>A0AA88GGZ3_NAELO</name>
<evidence type="ECO:0000256" key="3">
    <source>
        <dbReference type="ARBA" id="ARBA00022643"/>
    </source>
</evidence>